<comment type="function">
    <text evidence="1 6">Forms part of the ribosomal stalk, playing a central role in the interaction of the ribosome with GTP-bound translation factors.</text>
</comment>
<organism evidence="7 8">
    <name type="scientific">Brucella pseudogrignonensis</name>
    <dbReference type="NCBI Taxonomy" id="419475"/>
    <lineage>
        <taxon>Bacteria</taxon>
        <taxon>Pseudomonadati</taxon>
        <taxon>Pseudomonadota</taxon>
        <taxon>Alphaproteobacteria</taxon>
        <taxon>Hyphomicrobiales</taxon>
        <taxon>Brucellaceae</taxon>
        <taxon>Brucella/Ochrobactrum group</taxon>
        <taxon>Brucella</taxon>
    </lineage>
</organism>
<comment type="subunit">
    <text evidence="6">Part of the ribosomal stalk of the 50S ribosomal subunit. The N-terminus interacts with L11 and the large rRNA to form the base of the stalk. The C-terminus forms an elongated spine to which L12 dimers bind in a sequential fashion forming a multimeric L10(L12)X complex.</text>
</comment>
<dbReference type="PANTHER" id="PTHR11560">
    <property type="entry name" value="39S RIBOSOMAL PROTEIN L10, MITOCHONDRIAL"/>
    <property type="match status" value="1"/>
</dbReference>
<reference evidence="7 8" key="1">
    <citation type="submission" date="2023-07" db="EMBL/GenBank/DDBJ databases">
        <title>Sorghum-associated microbial communities from plants grown in Nebraska, USA.</title>
        <authorList>
            <person name="Schachtman D."/>
        </authorList>
    </citation>
    <scope>NUCLEOTIDE SEQUENCE [LARGE SCALE GENOMIC DNA]</scope>
    <source>
        <strain evidence="7 8">DS1730</strain>
    </source>
</reference>
<keyword evidence="4 6" id="KW-0687">Ribonucleoprotein</keyword>
<name>A0ABU1M405_9HYPH</name>
<evidence type="ECO:0000256" key="2">
    <source>
        <dbReference type="ARBA" id="ARBA00008889"/>
    </source>
</evidence>
<dbReference type="SUPFAM" id="SSF160369">
    <property type="entry name" value="Ribosomal protein L10-like"/>
    <property type="match status" value="1"/>
</dbReference>
<dbReference type="GO" id="GO:0005840">
    <property type="term" value="C:ribosome"/>
    <property type="evidence" value="ECO:0007669"/>
    <property type="project" value="UniProtKB-KW"/>
</dbReference>
<evidence type="ECO:0000256" key="6">
    <source>
        <dbReference type="HAMAP-Rule" id="MF_00362"/>
    </source>
</evidence>
<gene>
    <name evidence="6" type="primary">rplJ</name>
    <name evidence="7" type="ORF">J2782_000437</name>
</gene>
<dbReference type="NCBIfam" id="NF000955">
    <property type="entry name" value="PRK00099.1-1"/>
    <property type="match status" value="1"/>
</dbReference>
<evidence type="ECO:0000256" key="1">
    <source>
        <dbReference type="ARBA" id="ARBA00002633"/>
    </source>
</evidence>
<evidence type="ECO:0000256" key="3">
    <source>
        <dbReference type="ARBA" id="ARBA00022980"/>
    </source>
</evidence>
<keyword evidence="6" id="KW-0694">RNA-binding</keyword>
<dbReference type="InterPro" id="IPR001790">
    <property type="entry name" value="Ribosomal_uL10"/>
</dbReference>
<keyword evidence="8" id="KW-1185">Reference proteome</keyword>
<dbReference type="Proteomes" id="UP001184614">
    <property type="component" value="Unassembled WGS sequence"/>
</dbReference>
<comment type="similarity">
    <text evidence="2 6">Belongs to the universal ribosomal protein uL10 family.</text>
</comment>
<dbReference type="Gene3D" id="6.10.250.290">
    <property type="match status" value="1"/>
</dbReference>
<dbReference type="CDD" id="cd05797">
    <property type="entry name" value="Ribosomal_L10"/>
    <property type="match status" value="1"/>
</dbReference>
<dbReference type="InterPro" id="IPR022973">
    <property type="entry name" value="Ribosomal_uL10_bac"/>
</dbReference>
<dbReference type="EMBL" id="JAVDQT010000001">
    <property type="protein sequence ID" value="MDR6430732.1"/>
    <property type="molecule type" value="Genomic_DNA"/>
</dbReference>
<keyword evidence="3 6" id="KW-0689">Ribosomal protein</keyword>
<proteinExistence type="inferred from homology"/>
<dbReference type="InterPro" id="IPR002363">
    <property type="entry name" value="Ribosomal_uL10_CS_bac"/>
</dbReference>
<dbReference type="Pfam" id="PF00466">
    <property type="entry name" value="Ribosomal_L10"/>
    <property type="match status" value="1"/>
</dbReference>
<dbReference type="PROSITE" id="PS01109">
    <property type="entry name" value="RIBOSOMAL_L10"/>
    <property type="match status" value="1"/>
</dbReference>
<dbReference type="InterPro" id="IPR047865">
    <property type="entry name" value="Ribosomal_uL10_bac_type"/>
</dbReference>
<accession>A0ABU1M405</accession>
<evidence type="ECO:0000313" key="7">
    <source>
        <dbReference type="EMBL" id="MDR6430732.1"/>
    </source>
</evidence>
<sequence>MPLSVVRFAGEAEGDRILERQMRRKASLAKATRQGQTGPVYWRDTVDRAEKREFVAWLNGAFKESGSVVVAHYTGLTVAQMSDLRSKMRDAGGTVKVAKNRLAKIALQGTESEGISDLFVGQTVVAYADDPIAAPKVAVEFAKTNDKLVILGGSMGATTLNADGVKSLASLPSLDELRAKLVGMIQTPAQRLAVLTSAPAGQIARVIGAHARKNEAA</sequence>
<comment type="caution">
    <text evidence="7">The sequence shown here is derived from an EMBL/GenBank/DDBJ whole genome shotgun (WGS) entry which is preliminary data.</text>
</comment>
<keyword evidence="6" id="KW-0699">rRNA-binding</keyword>
<dbReference type="InterPro" id="IPR043141">
    <property type="entry name" value="Ribosomal_uL10-like_sf"/>
</dbReference>
<dbReference type="Gene3D" id="3.30.70.1730">
    <property type="match status" value="1"/>
</dbReference>
<evidence type="ECO:0000313" key="8">
    <source>
        <dbReference type="Proteomes" id="UP001184614"/>
    </source>
</evidence>
<evidence type="ECO:0000256" key="5">
    <source>
        <dbReference type="ARBA" id="ARBA00035202"/>
    </source>
</evidence>
<dbReference type="HAMAP" id="MF_00362">
    <property type="entry name" value="Ribosomal_uL10"/>
    <property type="match status" value="1"/>
</dbReference>
<evidence type="ECO:0000256" key="4">
    <source>
        <dbReference type="ARBA" id="ARBA00023274"/>
    </source>
</evidence>
<protein>
    <recommendedName>
        <fullName evidence="5 6">Large ribosomal subunit protein uL10</fullName>
    </recommendedName>
</protein>